<evidence type="ECO:0000256" key="8">
    <source>
        <dbReference type="ARBA" id="ARBA00023306"/>
    </source>
</evidence>
<evidence type="ECO:0000256" key="1">
    <source>
        <dbReference type="ARBA" id="ARBA00004496"/>
    </source>
</evidence>
<dbReference type="Pfam" id="PF12482">
    <property type="entry name" value="DUF3701"/>
    <property type="match status" value="1"/>
</dbReference>
<dbReference type="InterPro" id="IPR044068">
    <property type="entry name" value="CB"/>
</dbReference>
<dbReference type="PANTHER" id="PTHR30349">
    <property type="entry name" value="PHAGE INTEGRASE-RELATED"/>
    <property type="match status" value="1"/>
</dbReference>
<evidence type="ECO:0000259" key="11">
    <source>
        <dbReference type="PROSITE" id="PS51900"/>
    </source>
</evidence>
<comment type="subcellular location">
    <subcellularLocation>
        <location evidence="1">Cytoplasm</location>
    </subcellularLocation>
</comment>
<evidence type="ECO:0000256" key="7">
    <source>
        <dbReference type="ARBA" id="ARBA00023172"/>
    </source>
</evidence>
<dbReference type="RefSeq" id="WP_322463892.1">
    <property type="nucleotide sequence ID" value="NZ_JAXOJX010000001.1"/>
</dbReference>
<evidence type="ECO:0000313" key="12">
    <source>
        <dbReference type="EMBL" id="MDZ5455195.1"/>
    </source>
</evidence>
<dbReference type="InterPro" id="IPR010998">
    <property type="entry name" value="Integrase_recombinase_N"/>
</dbReference>
<dbReference type="InterPro" id="IPR002104">
    <property type="entry name" value="Integrase_catalytic"/>
</dbReference>
<evidence type="ECO:0000256" key="2">
    <source>
        <dbReference type="ARBA" id="ARBA00022490"/>
    </source>
</evidence>
<keyword evidence="4" id="KW-0159">Chromosome partition</keyword>
<keyword evidence="12" id="KW-0614">Plasmid</keyword>
<evidence type="ECO:0000259" key="10">
    <source>
        <dbReference type="PROSITE" id="PS51898"/>
    </source>
</evidence>
<gene>
    <name evidence="12" type="ORF">SM757_01275</name>
</gene>
<evidence type="ECO:0000256" key="5">
    <source>
        <dbReference type="ARBA" id="ARBA00022908"/>
    </source>
</evidence>
<evidence type="ECO:0000256" key="9">
    <source>
        <dbReference type="PROSITE-ProRule" id="PRU01248"/>
    </source>
</evidence>
<sequence length="567" mass="62296">MTKPGPRKTPGTPAGLDELPDAAALAALRAWHEGLPARVAVEQYLPQALEDGSSARGVLGATRRRLQRLARSRHRADLEQTFAVEHRGDAAHARAVAQAIETLRTLPRPQPLIGDRVDAWLPARIAAALQAAGIDTLAALTLRVPRRRRWWTAVPGLGATGARQVEAFFAARPQLTECARALVAVPPTDVQPWERIALPQDLDGSQGRFRAPRESCALDARDDYAAVQAWLQRHESEATRRAYRKEAERLILWAVLERGKALSSLASEDATAYRAFLRRPAPVARWIGPPRPRHSPEWRPFAGALSARSIKYTLSVLGALYRWLVEQRYVLANPFAGLKVRGASSTAPLDAARGFSQAEWRLLRVIADGLEWSYGWSAPAAQRLRFVLDFAYASGLRASELVGATLGAIETDARQGSWLHLVGKGAKTGKVALPPLALTALESYLVQRGLPVTPMRWASDTPLVGRLTDDVGGITTARLWALMRRFFATAAGLLKADNPPMAEKLRRASPHWTRHTHASHALERGVELTTVRDNLRHASISTTSTYLHSDDTKRAREMAAAFGAQRR</sequence>
<feature type="domain" description="Core-binding (CB)" evidence="11">
    <location>
        <begin position="221"/>
        <end position="325"/>
    </location>
</feature>
<dbReference type="InterPro" id="IPR022169">
    <property type="entry name" value="DUF3701"/>
</dbReference>
<evidence type="ECO:0000313" key="13">
    <source>
        <dbReference type="Proteomes" id="UP001293718"/>
    </source>
</evidence>
<comment type="caution">
    <text evidence="12">The sequence shown here is derived from an EMBL/GenBank/DDBJ whole genome shotgun (WGS) entry which is preliminary data.</text>
</comment>
<keyword evidence="7" id="KW-0233">DNA recombination</keyword>
<reference evidence="12 13" key="1">
    <citation type="submission" date="2023-11" db="EMBL/GenBank/DDBJ databases">
        <title>Draft genome of Azohydromonas lata strain H1 (DSM1123), a polyhydroxyalkanoate producer.</title>
        <authorList>
            <person name="Traversa D."/>
            <person name="D'Addabbo P."/>
            <person name="Pazzani C."/>
            <person name="Manzari C."/>
            <person name="Chiara M."/>
            <person name="Scrascia M."/>
        </authorList>
    </citation>
    <scope>NUCLEOTIDE SEQUENCE [LARGE SCALE GENOMIC DNA]</scope>
    <source>
        <strain evidence="12 13">H1</strain>
        <plasmid evidence="12">unnamed</plasmid>
    </source>
</reference>
<keyword evidence="8" id="KW-0131">Cell cycle</keyword>
<dbReference type="InterPro" id="IPR013762">
    <property type="entry name" value="Integrase-like_cat_sf"/>
</dbReference>
<dbReference type="PROSITE" id="PS51900">
    <property type="entry name" value="CB"/>
    <property type="match status" value="1"/>
</dbReference>
<dbReference type="InterPro" id="IPR050090">
    <property type="entry name" value="Tyrosine_recombinase_XerCD"/>
</dbReference>
<evidence type="ECO:0000256" key="3">
    <source>
        <dbReference type="ARBA" id="ARBA00022618"/>
    </source>
</evidence>
<dbReference type="PANTHER" id="PTHR30349:SF77">
    <property type="entry name" value="TYROSINE RECOMBINASE XERC"/>
    <property type="match status" value="1"/>
</dbReference>
<geneLocation type="plasmid" evidence="12">
    <name>unnamed</name>
</geneLocation>
<keyword evidence="5" id="KW-0229">DNA integration</keyword>
<dbReference type="Gene3D" id="1.10.443.10">
    <property type="entry name" value="Intergrase catalytic core"/>
    <property type="match status" value="1"/>
</dbReference>
<keyword evidence="6 9" id="KW-0238">DNA-binding</keyword>
<keyword evidence="3" id="KW-0132">Cell division</keyword>
<accession>A0ABU5I9J7</accession>
<keyword evidence="2" id="KW-0963">Cytoplasm</keyword>
<dbReference type="PROSITE" id="PS51898">
    <property type="entry name" value="TYR_RECOMBINASE"/>
    <property type="match status" value="1"/>
</dbReference>
<organism evidence="12 13">
    <name type="scientific">Azohydromonas lata</name>
    <dbReference type="NCBI Taxonomy" id="45677"/>
    <lineage>
        <taxon>Bacteria</taxon>
        <taxon>Pseudomonadati</taxon>
        <taxon>Pseudomonadota</taxon>
        <taxon>Betaproteobacteria</taxon>
        <taxon>Burkholderiales</taxon>
        <taxon>Sphaerotilaceae</taxon>
        <taxon>Azohydromonas</taxon>
    </lineage>
</organism>
<dbReference type="SUPFAM" id="SSF56349">
    <property type="entry name" value="DNA breaking-rejoining enzymes"/>
    <property type="match status" value="1"/>
</dbReference>
<dbReference type="Proteomes" id="UP001293718">
    <property type="component" value="Unassembled WGS sequence"/>
</dbReference>
<dbReference type="Pfam" id="PF00589">
    <property type="entry name" value="Phage_integrase"/>
    <property type="match status" value="1"/>
</dbReference>
<evidence type="ECO:0000256" key="6">
    <source>
        <dbReference type="ARBA" id="ARBA00023125"/>
    </source>
</evidence>
<dbReference type="EMBL" id="JAXOJX010000001">
    <property type="protein sequence ID" value="MDZ5455195.1"/>
    <property type="molecule type" value="Genomic_DNA"/>
</dbReference>
<name>A0ABU5I9J7_9BURK</name>
<dbReference type="InterPro" id="IPR011010">
    <property type="entry name" value="DNA_brk_join_enz"/>
</dbReference>
<protein>
    <submittedName>
        <fullName evidence="12">Phage integrase family protein</fullName>
    </submittedName>
</protein>
<feature type="domain" description="Tyr recombinase" evidence="10">
    <location>
        <begin position="350"/>
        <end position="560"/>
    </location>
</feature>
<proteinExistence type="predicted"/>
<evidence type="ECO:0000256" key="4">
    <source>
        <dbReference type="ARBA" id="ARBA00022829"/>
    </source>
</evidence>
<dbReference type="Gene3D" id="1.10.150.130">
    <property type="match status" value="1"/>
</dbReference>
<keyword evidence="13" id="KW-1185">Reference proteome</keyword>